<sequence length="127" mass="13920">MFILLLRYWGNFFSNVLIMLSLVSSHVLSANISCTSSASCFFPLNIERSRNGGTVVVLTMKVVAIPEALSPEYAFPEMDTKITQIMLFSCTAWMSFNIIFGAHFALSSLRGAALNSVFGIHNSASPM</sequence>
<proteinExistence type="evidence at transcript level"/>
<name>A0A0C9R521_AMBAM</name>
<dbReference type="EMBL" id="GBZX01000715">
    <property type="protein sequence ID" value="JAG92025.1"/>
    <property type="molecule type" value="mRNA"/>
</dbReference>
<keyword evidence="1" id="KW-0472">Membrane</keyword>
<protein>
    <submittedName>
        <fullName evidence="2">Uncharacterized protein</fullName>
    </submittedName>
</protein>
<keyword evidence="1" id="KW-1133">Transmembrane helix</keyword>
<accession>A0A0C9R521</accession>
<keyword evidence="1" id="KW-0812">Transmembrane</keyword>
<evidence type="ECO:0000313" key="2">
    <source>
        <dbReference type="EMBL" id="JAG92025.1"/>
    </source>
</evidence>
<reference evidence="2" key="1">
    <citation type="journal article" date="2015" name="PLoS ONE">
        <title>An Insight into the Sialome of the Lone Star Tick, Amblyomma americanum, with a Glimpse on Its Time Dependent Gene Expression.</title>
        <authorList>
            <person name="Karim S."/>
            <person name="Ribeiro J.M."/>
        </authorList>
    </citation>
    <scope>NUCLEOTIDE SEQUENCE</scope>
    <source>
        <tissue evidence="2">Salivary gland</tissue>
    </source>
</reference>
<evidence type="ECO:0000256" key="1">
    <source>
        <dbReference type="SAM" id="Phobius"/>
    </source>
</evidence>
<feature type="transmembrane region" description="Helical" evidence="1">
    <location>
        <begin position="12"/>
        <end position="32"/>
    </location>
</feature>
<organism evidence="2">
    <name type="scientific">Amblyomma americanum</name>
    <name type="common">Lone star tick</name>
    <dbReference type="NCBI Taxonomy" id="6943"/>
    <lineage>
        <taxon>Eukaryota</taxon>
        <taxon>Metazoa</taxon>
        <taxon>Ecdysozoa</taxon>
        <taxon>Arthropoda</taxon>
        <taxon>Chelicerata</taxon>
        <taxon>Arachnida</taxon>
        <taxon>Acari</taxon>
        <taxon>Parasitiformes</taxon>
        <taxon>Ixodida</taxon>
        <taxon>Ixodoidea</taxon>
        <taxon>Ixodidae</taxon>
        <taxon>Amblyomminae</taxon>
        <taxon>Amblyomma</taxon>
    </lineage>
</organism>
<feature type="non-terminal residue" evidence="2">
    <location>
        <position position="127"/>
    </location>
</feature>
<feature type="transmembrane region" description="Helical" evidence="1">
    <location>
        <begin position="85"/>
        <end position="106"/>
    </location>
</feature>
<dbReference type="AlphaFoldDB" id="A0A0C9R521"/>